<name>M2RDH6_CERS8</name>
<proteinExistence type="predicted"/>
<accession>M2RDH6</accession>
<organism evidence="2 3">
    <name type="scientific">Ceriporiopsis subvermispora (strain B)</name>
    <name type="common">White-rot fungus</name>
    <name type="synonym">Gelatoporia subvermispora</name>
    <dbReference type="NCBI Taxonomy" id="914234"/>
    <lineage>
        <taxon>Eukaryota</taxon>
        <taxon>Fungi</taxon>
        <taxon>Dikarya</taxon>
        <taxon>Basidiomycota</taxon>
        <taxon>Agaricomycotina</taxon>
        <taxon>Agaricomycetes</taxon>
        <taxon>Polyporales</taxon>
        <taxon>Gelatoporiaceae</taxon>
        <taxon>Gelatoporia</taxon>
    </lineage>
</organism>
<evidence type="ECO:0000313" key="2">
    <source>
        <dbReference type="EMBL" id="EMD36482.1"/>
    </source>
</evidence>
<dbReference type="HOGENOM" id="CLU_2960561_0_0_1"/>
<sequence>MENEELLAKVDELTRLAAQTTDKKEELANKARTQVLEERQDREAVEDNLYGARDKLAVL</sequence>
<dbReference type="EMBL" id="KB445798">
    <property type="protein sequence ID" value="EMD36482.1"/>
    <property type="molecule type" value="Genomic_DNA"/>
</dbReference>
<evidence type="ECO:0000256" key="1">
    <source>
        <dbReference type="SAM" id="Coils"/>
    </source>
</evidence>
<gene>
    <name evidence="2" type="ORF">CERSUDRAFT_95783</name>
</gene>
<protein>
    <submittedName>
        <fullName evidence="2">Uncharacterized protein</fullName>
    </submittedName>
</protein>
<keyword evidence="1" id="KW-0175">Coiled coil</keyword>
<feature type="coiled-coil region" evidence="1">
    <location>
        <begin position="3"/>
        <end position="48"/>
    </location>
</feature>
<dbReference type="AlphaFoldDB" id="M2RDH6"/>
<dbReference type="Proteomes" id="UP000016930">
    <property type="component" value="Unassembled WGS sequence"/>
</dbReference>
<evidence type="ECO:0000313" key="3">
    <source>
        <dbReference type="Proteomes" id="UP000016930"/>
    </source>
</evidence>
<keyword evidence="3" id="KW-1185">Reference proteome</keyword>
<reference evidence="2 3" key="1">
    <citation type="journal article" date="2012" name="Proc. Natl. Acad. Sci. U.S.A.">
        <title>Comparative genomics of Ceriporiopsis subvermispora and Phanerochaete chrysosporium provide insight into selective ligninolysis.</title>
        <authorList>
            <person name="Fernandez-Fueyo E."/>
            <person name="Ruiz-Duenas F.J."/>
            <person name="Ferreira P."/>
            <person name="Floudas D."/>
            <person name="Hibbett D.S."/>
            <person name="Canessa P."/>
            <person name="Larrondo L.F."/>
            <person name="James T.Y."/>
            <person name="Seelenfreund D."/>
            <person name="Lobos S."/>
            <person name="Polanco R."/>
            <person name="Tello M."/>
            <person name="Honda Y."/>
            <person name="Watanabe T."/>
            <person name="Watanabe T."/>
            <person name="Ryu J.S."/>
            <person name="Kubicek C.P."/>
            <person name="Schmoll M."/>
            <person name="Gaskell J."/>
            <person name="Hammel K.E."/>
            <person name="St John F.J."/>
            <person name="Vanden Wymelenberg A."/>
            <person name="Sabat G."/>
            <person name="Splinter BonDurant S."/>
            <person name="Syed K."/>
            <person name="Yadav J.S."/>
            <person name="Doddapaneni H."/>
            <person name="Subramanian V."/>
            <person name="Lavin J.L."/>
            <person name="Oguiza J.A."/>
            <person name="Perez G."/>
            <person name="Pisabarro A.G."/>
            <person name="Ramirez L."/>
            <person name="Santoyo F."/>
            <person name="Master E."/>
            <person name="Coutinho P.M."/>
            <person name="Henrissat B."/>
            <person name="Lombard V."/>
            <person name="Magnuson J.K."/>
            <person name="Kuees U."/>
            <person name="Hori C."/>
            <person name="Igarashi K."/>
            <person name="Samejima M."/>
            <person name="Held B.W."/>
            <person name="Barry K.W."/>
            <person name="LaButti K.M."/>
            <person name="Lapidus A."/>
            <person name="Lindquist E.A."/>
            <person name="Lucas S.M."/>
            <person name="Riley R."/>
            <person name="Salamov A.A."/>
            <person name="Hoffmeister D."/>
            <person name="Schwenk D."/>
            <person name="Hadar Y."/>
            <person name="Yarden O."/>
            <person name="de Vries R.P."/>
            <person name="Wiebenga A."/>
            <person name="Stenlid J."/>
            <person name="Eastwood D."/>
            <person name="Grigoriev I.V."/>
            <person name="Berka R.M."/>
            <person name="Blanchette R.A."/>
            <person name="Kersten P."/>
            <person name="Martinez A.T."/>
            <person name="Vicuna R."/>
            <person name="Cullen D."/>
        </authorList>
    </citation>
    <scope>NUCLEOTIDE SEQUENCE [LARGE SCALE GENOMIC DNA]</scope>
    <source>
        <strain evidence="2 3">B</strain>
    </source>
</reference>